<proteinExistence type="predicted"/>
<dbReference type="AlphaFoldDB" id="A0AAW0C3V9"/>
<protein>
    <submittedName>
        <fullName evidence="1">Uncharacterized protein</fullName>
    </submittedName>
</protein>
<organism evidence="1 2">
    <name type="scientific">Favolaschia claudopus</name>
    <dbReference type="NCBI Taxonomy" id="2862362"/>
    <lineage>
        <taxon>Eukaryota</taxon>
        <taxon>Fungi</taxon>
        <taxon>Dikarya</taxon>
        <taxon>Basidiomycota</taxon>
        <taxon>Agaricomycotina</taxon>
        <taxon>Agaricomycetes</taxon>
        <taxon>Agaricomycetidae</taxon>
        <taxon>Agaricales</taxon>
        <taxon>Marasmiineae</taxon>
        <taxon>Mycenaceae</taxon>
        <taxon>Favolaschia</taxon>
    </lineage>
</organism>
<feature type="non-terminal residue" evidence="1">
    <location>
        <position position="119"/>
    </location>
</feature>
<dbReference type="EMBL" id="JAWWNJ010000023">
    <property type="protein sequence ID" value="KAK7032686.1"/>
    <property type="molecule type" value="Genomic_DNA"/>
</dbReference>
<evidence type="ECO:0000313" key="1">
    <source>
        <dbReference type="EMBL" id="KAK7032686.1"/>
    </source>
</evidence>
<reference evidence="1 2" key="1">
    <citation type="journal article" date="2024" name="J Genomics">
        <title>Draft genome sequencing and assembly of Favolaschia claudopus CIRM-BRFM 2984 isolated from oak limbs.</title>
        <authorList>
            <person name="Navarro D."/>
            <person name="Drula E."/>
            <person name="Chaduli D."/>
            <person name="Cazenave R."/>
            <person name="Ahrendt S."/>
            <person name="Wang J."/>
            <person name="Lipzen A."/>
            <person name="Daum C."/>
            <person name="Barry K."/>
            <person name="Grigoriev I.V."/>
            <person name="Favel A."/>
            <person name="Rosso M.N."/>
            <person name="Martin F."/>
        </authorList>
    </citation>
    <scope>NUCLEOTIDE SEQUENCE [LARGE SCALE GENOMIC DNA]</scope>
    <source>
        <strain evidence="1 2">CIRM-BRFM 2984</strain>
    </source>
</reference>
<feature type="non-terminal residue" evidence="1">
    <location>
        <position position="1"/>
    </location>
</feature>
<comment type="caution">
    <text evidence="1">The sequence shown here is derived from an EMBL/GenBank/DDBJ whole genome shotgun (WGS) entry which is preliminary data.</text>
</comment>
<dbReference type="Proteomes" id="UP001362999">
    <property type="component" value="Unassembled WGS sequence"/>
</dbReference>
<gene>
    <name evidence="1" type="ORF">R3P38DRAFT_2918405</name>
</gene>
<sequence>NAPRHKLDNHAILHGSPHLHHLQIRPPPHVLRPLPRILDLPWPTPPSALVLHLPASHLPPAIHPGPTPTPNTSSTFPKISPLGNITPNPSLQIQSALVRPDDHLAKFQHTLAYRAVWRV</sequence>
<name>A0AAW0C3V9_9AGAR</name>
<accession>A0AAW0C3V9</accession>
<keyword evidence="2" id="KW-1185">Reference proteome</keyword>
<evidence type="ECO:0000313" key="2">
    <source>
        <dbReference type="Proteomes" id="UP001362999"/>
    </source>
</evidence>